<dbReference type="InterPro" id="IPR001466">
    <property type="entry name" value="Beta-lactam-related"/>
</dbReference>
<reference evidence="3" key="1">
    <citation type="journal article" date="2019" name="Int. J. Syst. Evol. Microbiol.">
        <title>The Global Catalogue of Microorganisms (GCM) 10K type strain sequencing project: providing services to taxonomists for standard genome sequencing and annotation.</title>
        <authorList>
            <consortium name="The Broad Institute Genomics Platform"/>
            <consortium name="The Broad Institute Genome Sequencing Center for Infectious Disease"/>
            <person name="Wu L."/>
            <person name="Ma J."/>
        </authorList>
    </citation>
    <scope>NUCLEOTIDE SEQUENCE [LARGE SCALE GENOMIC DNA]</scope>
    <source>
        <strain evidence="3">CGMCC 4.7367</strain>
    </source>
</reference>
<dbReference type="Gene3D" id="3.40.710.10">
    <property type="entry name" value="DD-peptidase/beta-lactamase superfamily"/>
    <property type="match status" value="1"/>
</dbReference>
<protein>
    <submittedName>
        <fullName evidence="2">Esterase</fullName>
    </submittedName>
</protein>
<evidence type="ECO:0000313" key="2">
    <source>
        <dbReference type="EMBL" id="GHH42629.1"/>
    </source>
</evidence>
<dbReference type="Proteomes" id="UP000605568">
    <property type="component" value="Unassembled WGS sequence"/>
</dbReference>
<dbReference type="SUPFAM" id="SSF56601">
    <property type="entry name" value="beta-lactamase/transpeptidase-like"/>
    <property type="match status" value="1"/>
</dbReference>
<gene>
    <name evidence="2" type="ORF">GCM10017774_39310</name>
</gene>
<name>A0ABQ3MGL0_9PSEU</name>
<dbReference type="InterPro" id="IPR052907">
    <property type="entry name" value="Beta-lactamase/esterase"/>
</dbReference>
<dbReference type="InterPro" id="IPR012338">
    <property type="entry name" value="Beta-lactam/transpept-like"/>
</dbReference>
<evidence type="ECO:0000313" key="3">
    <source>
        <dbReference type="Proteomes" id="UP000605568"/>
    </source>
</evidence>
<dbReference type="PANTHER" id="PTHR43319:SF3">
    <property type="entry name" value="BETA-LACTAMASE-RELATED DOMAIN-CONTAINING PROTEIN"/>
    <property type="match status" value="1"/>
</dbReference>
<accession>A0ABQ3MGL0</accession>
<dbReference type="Pfam" id="PF00144">
    <property type="entry name" value="Beta-lactamase"/>
    <property type="match status" value="1"/>
</dbReference>
<organism evidence="2 3">
    <name type="scientific">Lentzea cavernae</name>
    <dbReference type="NCBI Taxonomy" id="2020703"/>
    <lineage>
        <taxon>Bacteria</taxon>
        <taxon>Bacillati</taxon>
        <taxon>Actinomycetota</taxon>
        <taxon>Actinomycetes</taxon>
        <taxon>Pseudonocardiales</taxon>
        <taxon>Pseudonocardiaceae</taxon>
        <taxon>Lentzea</taxon>
    </lineage>
</organism>
<sequence>MTEIHGFADEGFGPVADVFRDNFTRGTETGAALAVYHRGRLVVDLHGGVTDSSTGHLWNTGTVAVGFSVTKGLMALCGHLAQQRGLLDFDAPVTSLWPEFGAHGKERTTIRDVFAHRAGLVALDTDLTFEDLARWTPVITAVEAQRPHWEPGTDFGYHALTFGWLTGEILRRATGLRPHELLDEYLAAPLKADAWIGLPRSAESRVARIHPAPEVTDPEALALVEKVMNMPVFLRSVTMGGVLPARFLDDGPSDYNSSAFHAAEIPAANGIMSANALAKIYSAAVSTVDGTPRLLTDESITDALTPRSSGPGWPGVLTPPGLRFSTGFLVGGHPGRPLLSGSSFGHDGGNGGLGFADAEAEIGFGYLNNQLANPVDQRADRLTAALRKSLTR</sequence>
<feature type="domain" description="Beta-lactamase-related" evidence="1">
    <location>
        <begin position="20"/>
        <end position="383"/>
    </location>
</feature>
<comment type="caution">
    <text evidence="2">The sequence shown here is derived from an EMBL/GenBank/DDBJ whole genome shotgun (WGS) entry which is preliminary data.</text>
</comment>
<dbReference type="EMBL" id="BNAR01000005">
    <property type="protein sequence ID" value="GHH42629.1"/>
    <property type="molecule type" value="Genomic_DNA"/>
</dbReference>
<proteinExistence type="predicted"/>
<evidence type="ECO:0000259" key="1">
    <source>
        <dbReference type="Pfam" id="PF00144"/>
    </source>
</evidence>
<keyword evidence="3" id="KW-1185">Reference proteome</keyword>
<dbReference type="RefSeq" id="WP_191299414.1">
    <property type="nucleotide sequence ID" value="NZ_BNAR01000005.1"/>
</dbReference>
<dbReference type="PANTHER" id="PTHR43319">
    <property type="entry name" value="BETA-LACTAMASE-RELATED"/>
    <property type="match status" value="1"/>
</dbReference>